<sequence length="309" mass="32917">MSGEEAPFVPFSQQPDLHTPAPYRAAQLTYPANLRQALKDAQADKSKTLLGVAQGIPNVFVTKILASTKPDFIWLDVQHGIFDRLTLFDAVHAAQAHSEGKAAVVVRVPKHDEVSLITALDAGASGIVVPDVESAQDVKDFIQKIYYAPIGKRSFSPWIFTPGVSDASLYPGDQFNIATSNRHICVIPQVETVKGIENLEEIAAVPGIHGLMFGPGDFMISAGLPLKLGGEPHPTFVAAMTKLVTAAKTNGLALFGAAQAPEMVPMLIQQGYQGIAVAFDYWGLAGLVKDSLKKGAEYVKQAAAGSETP</sequence>
<name>A0A9W9CCX0_9PLEO</name>
<dbReference type="InterPro" id="IPR005000">
    <property type="entry name" value="Aldolase/citrate-lyase_domain"/>
</dbReference>
<dbReference type="OrthoDB" id="2326446at2759"/>
<dbReference type="EMBL" id="JAPEUX010000003">
    <property type="protein sequence ID" value="KAJ4355827.1"/>
    <property type="molecule type" value="Genomic_DNA"/>
</dbReference>
<proteinExistence type="predicted"/>
<dbReference type="Gene3D" id="3.20.20.60">
    <property type="entry name" value="Phosphoenolpyruvate-binding domains"/>
    <property type="match status" value="1"/>
</dbReference>
<accession>A0A9W9CCX0</accession>
<dbReference type="InterPro" id="IPR050251">
    <property type="entry name" value="HpcH-HpaI_aldolase"/>
</dbReference>
<keyword evidence="2" id="KW-0456">Lyase</keyword>
<evidence type="ECO:0000313" key="5">
    <source>
        <dbReference type="Proteomes" id="UP001140513"/>
    </source>
</evidence>
<evidence type="ECO:0000313" key="4">
    <source>
        <dbReference type="EMBL" id="KAJ4355827.1"/>
    </source>
</evidence>
<organism evidence="4 5">
    <name type="scientific">Didymosphaeria variabile</name>
    <dbReference type="NCBI Taxonomy" id="1932322"/>
    <lineage>
        <taxon>Eukaryota</taxon>
        <taxon>Fungi</taxon>
        <taxon>Dikarya</taxon>
        <taxon>Ascomycota</taxon>
        <taxon>Pezizomycotina</taxon>
        <taxon>Dothideomycetes</taxon>
        <taxon>Pleosporomycetidae</taxon>
        <taxon>Pleosporales</taxon>
        <taxon>Massarineae</taxon>
        <taxon>Didymosphaeriaceae</taxon>
        <taxon>Didymosphaeria</taxon>
    </lineage>
</organism>
<feature type="domain" description="HpcH/HpaI aldolase/citrate lyase" evidence="3">
    <location>
        <begin position="62"/>
        <end position="280"/>
    </location>
</feature>
<dbReference type="GO" id="GO:0016832">
    <property type="term" value="F:aldehyde-lyase activity"/>
    <property type="evidence" value="ECO:0007669"/>
    <property type="project" value="TreeGrafter"/>
</dbReference>
<dbReference type="InterPro" id="IPR040442">
    <property type="entry name" value="Pyrv_kinase-like_dom_sf"/>
</dbReference>
<reference evidence="4" key="1">
    <citation type="submission" date="2022-10" db="EMBL/GenBank/DDBJ databases">
        <title>Tapping the CABI collections for fungal endophytes: first genome assemblies for Collariella, Neodidymelliopsis, Ascochyta clinopodiicola, Didymella pomorum, Didymosphaeria variabile, Neocosmospora piperis and Neocucurbitaria cava.</title>
        <authorList>
            <person name="Hill R."/>
        </authorList>
    </citation>
    <scope>NUCLEOTIDE SEQUENCE</scope>
    <source>
        <strain evidence="4">IMI 356815</strain>
    </source>
</reference>
<dbReference type="GeneID" id="80907378"/>
<keyword evidence="5" id="KW-1185">Reference proteome</keyword>
<dbReference type="SUPFAM" id="SSF51621">
    <property type="entry name" value="Phosphoenolpyruvate/pyruvate domain"/>
    <property type="match status" value="1"/>
</dbReference>
<dbReference type="Pfam" id="PF03328">
    <property type="entry name" value="HpcH_HpaI"/>
    <property type="match status" value="1"/>
</dbReference>
<evidence type="ECO:0000256" key="2">
    <source>
        <dbReference type="ARBA" id="ARBA00023239"/>
    </source>
</evidence>
<protein>
    <recommendedName>
        <fullName evidence="3">HpcH/HpaI aldolase/citrate lyase domain-containing protein</fullName>
    </recommendedName>
</protein>
<dbReference type="InterPro" id="IPR015813">
    <property type="entry name" value="Pyrv/PenolPyrv_kinase-like_dom"/>
</dbReference>
<comment type="caution">
    <text evidence="4">The sequence shown here is derived from an EMBL/GenBank/DDBJ whole genome shotgun (WGS) entry which is preliminary data.</text>
</comment>
<gene>
    <name evidence="4" type="ORF">N0V89_003848</name>
</gene>
<evidence type="ECO:0000259" key="3">
    <source>
        <dbReference type="Pfam" id="PF03328"/>
    </source>
</evidence>
<keyword evidence="1" id="KW-0479">Metal-binding</keyword>
<dbReference type="PANTHER" id="PTHR30502">
    <property type="entry name" value="2-KETO-3-DEOXY-L-RHAMNONATE ALDOLASE"/>
    <property type="match status" value="1"/>
</dbReference>
<dbReference type="AlphaFoldDB" id="A0A9W9CCX0"/>
<dbReference type="PANTHER" id="PTHR30502:SF8">
    <property type="entry name" value="SYNTHASE, PUTATIVE-RELATED"/>
    <property type="match status" value="1"/>
</dbReference>
<dbReference type="Proteomes" id="UP001140513">
    <property type="component" value="Unassembled WGS sequence"/>
</dbReference>
<dbReference type="RefSeq" id="XP_056072953.1">
    <property type="nucleotide sequence ID" value="XM_056212645.1"/>
</dbReference>
<evidence type="ECO:0000256" key="1">
    <source>
        <dbReference type="ARBA" id="ARBA00022723"/>
    </source>
</evidence>
<dbReference type="GO" id="GO:0046872">
    <property type="term" value="F:metal ion binding"/>
    <property type="evidence" value="ECO:0007669"/>
    <property type="project" value="UniProtKB-KW"/>
</dbReference>
<dbReference type="GO" id="GO:0005737">
    <property type="term" value="C:cytoplasm"/>
    <property type="evidence" value="ECO:0007669"/>
    <property type="project" value="TreeGrafter"/>
</dbReference>